<sequence>MRSRNLRVICTPPFWSSKIAKKSVQIMRVTTVICLRFACVRILALCTSCRRHPRSSAHKAHLYSRVRGRRHSWHSARELQR</sequence>
<accession>A0A224Y650</accession>
<dbReference type="EMBL" id="GFPF01001902">
    <property type="protein sequence ID" value="MAA13048.1"/>
    <property type="molecule type" value="Transcribed_RNA"/>
</dbReference>
<dbReference type="AlphaFoldDB" id="A0A224Y650"/>
<reference evidence="1" key="1">
    <citation type="journal article" date="2017" name="Parasit. Vectors">
        <title>Sialotranscriptomics of Rhipicephalus zambeziensis reveals intricate expression profiles of secretory proteins and suggests tight temporal transcriptional regulation during blood-feeding.</title>
        <authorList>
            <person name="de Castro M.H."/>
            <person name="de Klerk D."/>
            <person name="Pienaar R."/>
            <person name="Rees D.J.G."/>
            <person name="Mans B.J."/>
        </authorList>
    </citation>
    <scope>NUCLEOTIDE SEQUENCE</scope>
    <source>
        <tissue evidence="1">Salivary glands</tissue>
    </source>
</reference>
<evidence type="ECO:0000313" key="1">
    <source>
        <dbReference type="EMBL" id="MAA13048.1"/>
    </source>
</evidence>
<organism evidence="1">
    <name type="scientific">Rhipicephalus zambeziensis</name>
    <dbReference type="NCBI Taxonomy" id="60191"/>
    <lineage>
        <taxon>Eukaryota</taxon>
        <taxon>Metazoa</taxon>
        <taxon>Ecdysozoa</taxon>
        <taxon>Arthropoda</taxon>
        <taxon>Chelicerata</taxon>
        <taxon>Arachnida</taxon>
        <taxon>Acari</taxon>
        <taxon>Parasitiformes</taxon>
        <taxon>Ixodida</taxon>
        <taxon>Ixodoidea</taxon>
        <taxon>Ixodidae</taxon>
        <taxon>Rhipicephalinae</taxon>
        <taxon>Rhipicephalus</taxon>
        <taxon>Rhipicephalus</taxon>
    </lineage>
</organism>
<proteinExistence type="predicted"/>
<protein>
    <submittedName>
        <fullName evidence="1">Uncharacterized protein</fullName>
    </submittedName>
</protein>
<name>A0A224Y650_9ACAR</name>